<dbReference type="Pfam" id="PF11707">
    <property type="entry name" value="Npa1"/>
    <property type="match status" value="1"/>
</dbReference>
<dbReference type="STRING" id="289078.A0A2X0M6Y8"/>
<dbReference type="Proteomes" id="UP000249723">
    <property type="component" value="Unassembled WGS sequence"/>
</dbReference>
<dbReference type="Pfam" id="PF16201">
    <property type="entry name" value="NopRA1"/>
    <property type="match status" value="1"/>
</dbReference>
<proteinExistence type="predicted"/>
<dbReference type="SUPFAM" id="SSF48371">
    <property type="entry name" value="ARM repeat"/>
    <property type="match status" value="2"/>
</dbReference>
<accession>A0A2X0M6Y8</accession>
<evidence type="ECO:0000259" key="2">
    <source>
        <dbReference type="Pfam" id="PF16201"/>
    </source>
</evidence>
<organism evidence="3 4">
    <name type="scientific">Microbotryum saponariae</name>
    <dbReference type="NCBI Taxonomy" id="289078"/>
    <lineage>
        <taxon>Eukaryota</taxon>
        <taxon>Fungi</taxon>
        <taxon>Dikarya</taxon>
        <taxon>Basidiomycota</taxon>
        <taxon>Pucciniomycotina</taxon>
        <taxon>Microbotryomycetes</taxon>
        <taxon>Microbotryales</taxon>
        <taxon>Microbotryaceae</taxon>
        <taxon>Microbotryum</taxon>
    </lineage>
</organism>
<gene>
    <name evidence="3" type="ORF">BZ3500_MVSOF-1268-A1-R1_CHR6-2G08591</name>
</gene>
<sequence>MARLRLIESTSTLTTAFATSDDITRALATKDAPSLISALASIQQSAHALVTAEAPPALGQHPLHDFMNKYPTIDPIFMSWDLAHRTNNSSLTSAVLNCLGSLVRLASQNAQRGEPEFVRILLAQYSTHLQRALNPGRNDTTVAALKLLNVVVAFGSGRFARRAFDALPWASKTTSRLFKTRLQDNTRDPLRRPDIRTLLVMLVLSFLSMNDARLKCQVLETRGLLSGMIKGLSDDPPPVVHHVLVAFYRDVIVARSVGLGIRRALLDEANLKEIVKLYDTVERNDEWIESHNGSPTSGVPRLGRTVHAFLSAVVGWLGDQIDEAPARSAGAQRTLGTLLIALKVTEDARQRDLALRVLQRAPNLVVSYWAKFPASFDPRLSSRWISAITWATQITSLPLPQELSAESTLPINSALVDSVCPSALNRLWFTKAMQQNDPMVAYLSATLLLAMLQKATRVLIRLAEIARQCEETETVGKWVSLARTVRLRLQAIVPDPQIIMALSAVPSTPSAPAPATSTSRKKMKLQSGSGAAVETTVENDHVDTIAQVVLNQQRHLRIHIALRLLWMYHRVTPRLITALRYDFGKLLHRPWSTSGSPGIETVTSGYALRVASLHTTAVVWVRPTEVLKTVLSPLLQRLRTTVSEGNRVLLLMILTRVLRTPLLFGDNLDEASDWLEAVMWITRDSPRAGTDAALAFFEDCVQKALAWSSAASTVPELRAAASPLLRVVQGNLRRELEYSARSPAESTLRLVRFFFFSKLGSIDSLPVLKQVVGGFTASLVEVELVAETTLRVLEECLLVIQGKVVRTRTTCIDESLAHDSRFDATSLPPLTFDVYHPALQRATWYIPTSLLMLHLSPPLVRDAATLKFTLAQVRGARAWLAAVRVLLLRIAGSGNGVFAWMVISLYEDCPSPVQRNRIQTLVSGSDIIPKALASSEEPEQLSAMLHLVRVLFSPNNLNGRRAAMPYCQLIIGNDEAKLSPGTLSPQKLLLTSGPLMPFFGQSSLLRLTASLLRHVVNDTLSMDHWTRATLDAALLQCSSVPSVAVVNELWVQHFATLCSLAQLSHAVKGCEAVLLHGAGFLSSSDRNKASQIKSLLDCHAVDWTGYLLATVATNRSFMVVLVQLVSRSEPARALFESFVATQKRLDLAYAAPLSSMVRTPVKGPDVADALRKLIVEWTKHLVAANNSTPTTIDEAAFLVGTYAIQNSDLAQSVVLIVEGALPQSTDQVFSHRPVRFLSQLAHHMPAAQSVLGDWVNNSFEGIIRYTMEHKEDEGHICDLVSELVRTLKLHRTIVCKQHLFDPLLTAIIHRRQDQSDYSVLAAMLCSLSDWKDQDVARHLNALLATPAFRSQSQHRASESSIRLIAALARASWTAAASCRLVDRLIPIYGATTSAQDVVILEIFQRLELEHAGSINAASKRWSPDTGNRMLDKNRCASLHHLDPRLMRNAWLQACGSALPHTSGVVNFPAYDPGFLLPFVSHTIAEDELKAADWTNLLKSGALGIPIAALASPSPNMRQLALSTLQAALSKSRASEFPERDELALVLHMSRQCIYRVNGEPVPAVISLFLCCCILALGTPASTLYPAFMQFLLQRSQVDQHDVPMFYATLYSSSTLPEEERRWLDWRILRRRQSFELLVSLFESAQHDSFLRLRILQFFLSGAKIPKVARELVRRNGLLFWITTVPLVDKEEHHLALQILGKVNLALPGSSGSA</sequence>
<evidence type="ECO:0000259" key="1">
    <source>
        <dbReference type="Pfam" id="PF11707"/>
    </source>
</evidence>
<dbReference type="GO" id="GO:0000463">
    <property type="term" value="P:maturation of LSU-rRNA from tricistronic rRNA transcript (SSU-rRNA, 5.8S rRNA, LSU-rRNA)"/>
    <property type="evidence" value="ECO:0007669"/>
    <property type="project" value="TreeGrafter"/>
</dbReference>
<reference evidence="4" key="1">
    <citation type="submission" date="2016-10" db="EMBL/GenBank/DDBJ databases">
        <authorList>
            <person name="Jeantristanb JTB J.-T."/>
            <person name="Ricardo R."/>
        </authorList>
    </citation>
    <scope>NUCLEOTIDE SEQUENCE [LARGE SCALE GENOMIC DNA]</scope>
</reference>
<protein>
    <submittedName>
        <fullName evidence="3">BZ3500_MvSof-1268-A1-R1_Chr6-2g08591 protein</fullName>
    </submittedName>
</protein>
<dbReference type="PANTHER" id="PTHR13500">
    <property type="entry name" value="NUCLEOLAR PRERIBOSOMAL-ASSOCIATED PROTEIN 1"/>
    <property type="match status" value="1"/>
</dbReference>
<dbReference type="OrthoDB" id="72892at2759"/>
<dbReference type="GO" id="GO:0005730">
    <property type="term" value="C:nucleolus"/>
    <property type="evidence" value="ECO:0007669"/>
    <property type="project" value="TreeGrafter"/>
</dbReference>
<feature type="domain" description="URB1 N-terminal" evidence="1">
    <location>
        <begin position="75"/>
        <end position="386"/>
    </location>
</feature>
<name>A0A2X0M6Y8_9BASI</name>
<feature type="domain" description="URB1 C-terminal" evidence="2">
    <location>
        <begin position="1502"/>
        <end position="1680"/>
    </location>
</feature>
<dbReference type="PANTHER" id="PTHR13500:SF0">
    <property type="entry name" value="NUCLEOLAR PRE-RIBOSOMAL-ASSOCIATED PROTEIN 1"/>
    <property type="match status" value="1"/>
</dbReference>
<dbReference type="EMBL" id="FMWP01000047">
    <property type="protein sequence ID" value="SCZ93297.1"/>
    <property type="molecule type" value="Genomic_DNA"/>
</dbReference>
<dbReference type="InterPro" id="IPR039844">
    <property type="entry name" value="URB1"/>
</dbReference>
<dbReference type="InterPro" id="IPR016024">
    <property type="entry name" value="ARM-type_fold"/>
</dbReference>
<dbReference type="GO" id="GO:0000466">
    <property type="term" value="P:maturation of 5.8S rRNA from tricistronic rRNA transcript (SSU-rRNA, 5.8S rRNA, LSU-rRNA)"/>
    <property type="evidence" value="ECO:0007669"/>
    <property type="project" value="TreeGrafter"/>
</dbReference>
<dbReference type="InterPro" id="IPR021714">
    <property type="entry name" value="URB1_N"/>
</dbReference>
<keyword evidence="4" id="KW-1185">Reference proteome</keyword>
<evidence type="ECO:0000313" key="3">
    <source>
        <dbReference type="EMBL" id="SCZ93297.1"/>
    </source>
</evidence>
<dbReference type="InterPro" id="IPR032436">
    <property type="entry name" value="URB1_C"/>
</dbReference>
<evidence type="ECO:0000313" key="4">
    <source>
        <dbReference type="Proteomes" id="UP000249723"/>
    </source>
</evidence>